<feature type="transmembrane region" description="Helical" evidence="7">
    <location>
        <begin position="73"/>
        <end position="92"/>
    </location>
</feature>
<feature type="transmembrane region" description="Helical" evidence="7">
    <location>
        <begin position="302"/>
        <end position="325"/>
    </location>
</feature>
<evidence type="ECO:0000256" key="4">
    <source>
        <dbReference type="ARBA" id="ARBA00022692"/>
    </source>
</evidence>
<evidence type="ECO:0000256" key="1">
    <source>
        <dbReference type="ARBA" id="ARBA00004651"/>
    </source>
</evidence>
<dbReference type="SUPFAM" id="SSF103473">
    <property type="entry name" value="MFS general substrate transporter"/>
    <property type="match status" value="1"/>
</dbReference>
<dbReference type="PANTHER" id="PTHR23513">
    <property type="entry name" value="INTEGRAL MEMBRANE EFFLUX PROTEIN-RELATED"/>
    <property type="match status" value="1"/>
</dbReference>
<dbReference type="AlphaFoldDB" id="A0A1J4NSP0"/>
<evidence type="ECO:0000256" key="5">
    <source>
        <dbReference type="ARBA" id="ARBA00022989"/>
    </source>
</evidence>
<reference evidence="8" key="1">
    <citation type="submission" date="2016-10" db="EMBL/GenBank/DDBJ databases">
        <title>Genome sequence of Streptomyces mangrovisoli MUSC 149.</title>
        <authorList>
            <person name="Lee L.-H."/>
            <person name="Ser H.-L."/>
        </authorList>
    </citation>
    <scope>NUCLEOTIDE SEQUENCE [LARGE SCALE GENOMIC DNA]</scope>
    <source>
        <strain evidence="8">MUSC 149</strain>
    </source>
</reference>
<feature type="transmembrane region" description="Helical" evidence="7">
    <location>
        <begin position="277"/>
        <end position="296"/>
    </location>
</feature>
<keyword evidence="9" id="KW-1185">Reference proteome</keyword>
<keyword evidence="2" id="KW-0813">Transport</keyword>
<feature type="transmembrane region" description="Helical" evidence="7">
    <location>
        <begin position="46"/>
        <end position="66"/>
    </location>
</feature>
<feature type="transmembrane region" description="Helical" evidence="7">
    <location>
        <begin position="251"/>
        <end position="270"/>
    </location>
</feature>
<dbReference type="InterPro" id="IPR010290">
    <property type="entry name" value="TM_effector"/>
</dbReference>
<feature type="transmembrane region" description="Helical" evidence="7">
    <location>
        <begin position="366"/>
        <end position="387"/>
    </location>
</feature>
<evidence type="ECO:0000313" key="8">
    <source>
        <dbReference type="EMBL" id="OIJ65439.1"/>
    </source>
</evidence>
<dbReference type="CDD" id="cd06173">
    <property type="entry name" value="MFS_MefA_like"/>
    <property type="match status" value="1"/>
</dbReference>
<evidence type="ECO:0000256" key="6">
    <source>
        <dbReference type="ARBA" id="ARBA00023136"/>
    </source>
</evidence>
<dbReference type="PANTHER" id="PTHR23513:SF11">
    <property type="entry name" value="STAPHYLOFERRIN A TRANSPORTER"/>
    <property type="match status" value="1"/>
</dbReference>
<evidence type="ECO:0008006" key="10">
    <source>
        <dbReference type="Google" id="ProtNLM"/>
    </source>
</evidence>
<dbReference type="GO" id="GO:0005886">
    <property type="term" value="C:plasma membrane"/>
    <property type="evidence" value="ECO:0007669"/>
    <property type="project" value="UniProtKB-SubCell"/>
</dbReference>
<feature type="transmembrane region" description="Helical" evidence="7">
    <location>
        <begin position="12"/>
        <end position="34"/>
    </location>
</feature>
<sequence>MAALRAGPFRRFFIGQAISLPGSWMQSVGQGWLIVELTHSGTALGWLTAVQFLPGLLLAPWGGLLADRFPKRTLMLLTQSAMAAAALVLGTLTVTGRVGIPAILGCALVLGIAQAVDNPVRQSYLIELTGPRLIRNAVSLNGVLINAARAVGPAIAGVLIVAVGIGWCFLLNAVSFTGIIVALWTLPAGAVRADRAPAVRELREGFGYVRDHKDLLWPLSMVFLVGTFAAEFPITLPLLARTTFHGDGGTYGWMTSAMGVGAVVGGFVVARRESVGTAPIAWASVLYGGAVTALALSPTLPVAVAALVLVGVGSSAFMAISNATLQMSSEARYRGRVMALWSVGFAGTTPIGGPVVGAIGEHVSPRWAVGVGALSCAVAAVSLFAVARGRARAGAADRGVSVS</sequence>
<evidence type="ECO:0000256" key="7">
    <source>
        <dbReference type="SAM" id="Phobius"/>
    </source>
</evidence>
<dbReference type="Gene3D" id="1.20.1250.20">
    <property type="entry name" value="MFS general substrate transporter like domains"/>
    <property type="match status" value="1"/>
</dbReference>
<evidence type="ECO:0000256" key="3">
    <source>
        <dbReference type="ARBA" id="ARBA00022475"/>
    </source>
</evidence>
<accession>A0A1J4NSP0</accession>
<keyword evidence="5 7" id="KW-1133">Transmembrane helix</keyword>
<protein>
    <recommendedName>
        <fullName evidence="10">MFS transporter</fullName>
    </recommendedName>
</protein>
<dbReference type="Pfam" id="PF05977">
    <property type="entry name" value="MFS_3"/>
    <property type="match status" value="1"/>
</dbReference>
<feature type="transmembrane region" description="Helical" evidence="7">
    <location>
        <begin position="173"/>
        <end position="194"/>
    </location>
</feature>
<organism evidence="8 9">
    <name type="scientific">Streptomyces mangrovisoli</name>
    <dbReference type="NCBI Taxonomy" id="1428628"/>
    <lineage>
        <taxon>Bacteria</taxon>
        <taxon>Bacillati</taxon>
        <taxon>Actinomycetota</taxon>
        <taxon>Actinomycetes</taxon>
        <taxon>Kitasatosporales</taxon>
        <taxon>Streptomycetaceae</taxon>
        <taxon>Streptomyces</taxon>
    </lineage>
</organism>
<proteinExistence type="predicted"/>
<keyword evidence="6 7" id="KW-0472">Membrane</keyword>
<evidence type="ECO:0000313" key="9">
    <source>
        <dbReference type="Proteomes" id="UP000034196"/>
    </source>
</evidence>
<keyword evidence="3" id="KW-1003">Cell membrane</keyword>
<feature type="transmembrane region" description="Helical" evidence="7">
    <location>
        <begin position="215"/>
        <end position="239"/>
    </location>
</feature>
<dbReference type="Proteomes" id="UP000034196">
    <property type="component" value="Unassembled WGS sequence"/>
</dbReference>
<keyword evidence="4 7" id="KW-0812">Transmembrane</keyword>
<dbReference type="InterPro" id="IPR036259">
    <property type="entry name" value="MFS_trans_sf"/>
</dbReference>
<comment type="subcellular location">
    <subcellularLocation>
        <location evidence="1">Cell membrane</location>
        <topology evidence="1">Multi-pass membrane protein</topology>
    </subcellularLocation>
</comment>
<feature type="transmembrane region" description="Helical" evidence="7">
    <location>
        <begin position="98"/>
        <end position="116"/>
    </location>
</feature>
<dbReference type="STRING" id="1428628.WN71_024365"/>
<comment type="caution">
    <text evidence="8">The sequence shown here is derived from an EMBL/GenBank/DDBJ whole genome shotgun (WGS) entry which is preliminary data.</text>
</comment>
<evidence type="ECO:0000256" key="2">
    <source>
        <dbReference type="ARBA" id="ARBA00022448"/>
    </source>
</evidence>
<name>A0A1J4NSP0_9ACTN</name>
<feature type="transmembrane region" description="Helical" evidence="7">
    <location>
        <begin position="137"/>
        <end position="167"/>
    </location>
</feature>
<gene>
    <name evidence="8" type="ORF">WN71_024365</name>
</gene>
<feature type="transmembrane region" description="Helical" evidence="7">
    <location>
        <begin position="337"/>
        <end position="360"/>
    </location>
</feature>
<dbReference type="EMBL" id="LAVA02000058">
    <property type="protein sequence ID" value="OIJ65439.1"/>
    <property type="molecule type" value="Genomic_DNA"/>
</dbReference>